<keyword evidence="3" id="KW-1185">Reference proteome</keyword>
<dbReference type="InterPro" id="IPR036388">
    <property type="entry name" value="WH-like_DNA-bd_sf"/>
</dbReference>
<evidence type="ECO:0000313" key="3">
    <source>
        <dbReference type="Proteomes" id="UP000331127"/>
    </source>
</evidence>
<dbReference type="Gene3D" id="1.10.10.10">
    <property type="entry name" value="Winged helix-like DNA-binding domain superfamily/Winged helix DNA-binding domain"/>
    <property type="match status" value="1"/>
</dbReference>
<dbReference type="Gene3D" id="3.30.950.30">
    <property type="entry name" value="Schlafen, AAA domain"/>
    <property type="match status" value="1"/>
</dbReference>
<reference evidence="2 3" key="1">
    <citation type="submission" date="2019-10" db="EMBL/GenBank/DDBJ databases">
        <title>Whole genome shotgun sequence of Acrocarpospora macrocephala NBRC 16266.</title>
        <authorList>
            <person name="Ichikawa N."/>
            <person name="Kimura A."/>
            <person name="Kitahashi Y."/>
            <person name="Komaki H."/>
            <person name="Oguchi A."/>
        </authorList>
    </citation>
    <scope>NUCLEOTIDE SEQUENCE [LARGE SCALE GENOMIC DNA]</scope>
    <source>
        <strain evidence="2 3">NBRC 16266</strain>
    </source>
</reference>
<dbReference type="Pfam" id="PF04326">
    <property type="entry name" value="SLFN_AlbA_2"/>
    <property type="match status" value="1"/>
</dbReference>
<dbReference type="CDD" id="cd00090">
    <property type="entry name" value="HTH_ARSR"/>
    <property type="match status" value="1"/>
</dbReference>
<dbReference type="OrthoDB" id="9805115at2"/>
<dbReference type="Pfam" id="PF13749">
    <property type="entry name" value="HATPase_c_4"/>
    <property type="match status" value="1"/>
</dbReference>
<evidence type="ECO:0000259" key="1">
    <source>
        <dbReference type="Pfam" id="PF04326"/>
    </source>
</evidence>
<evidence type="ECO:0000313" key="2">
    <source>
        <dbReference type="EMBL" id="GES11022.1"/>
    </source>
</evidence>
<feature type="domain" description="Schlafen AlbA-2" evidence="1">
    <location>
        <begin position="21"/>
        <end position="129"/>
    </location>
</feature>
<dbReference type="RefSeq" id="WP_155356415.1">
    <property type="nucleotide sequence ID" value="NZ_BAAAHL010000036.1"/>
</dbReference>
<dbReference type="PANTHER" id="PTHR30595">
    <property type="entry name" value="GLPR-RELATED TRANSCRIPTIONAL REPRESSOR"/>
    <property type="match status" value="1"/>
</dbReference>
<dbReference type="InterPro" id="IPR038475">
    <property type="entry name" value="RecG_C_sf"/>
</dbReference>
<dbReference type="PANTHER" id="PTHR30595:SF6">
    <property type="entry name" value="SCHLAFEN ALBA-2 DOMAIN-CONTAINING PROTEIN"/>
    <property type="match status" value="1"/>
</dbReference>
<dbReference type="Proteomes" id="UP000331127">
    <property type="component" value="Unassembled WGS sequence"/>
</dbReference>
<dbReference type="InterPro" id="IPR011991">
    <property type="entry name" value="ArsR-like_HTH"/>
</dbReference>
<proteinExistence type="predicted"/>
<comment type="caution">
    <text evidence="2">The sequence shown here is derived from an EMBL/GenBank/DDBJ whole genome shotgun (WGS) entry which is preliminary data.</text>
</comment>
<dbReference type="InterPro" id="IPR036390">
    <property type="entry name" value="WH_DNA-bd_sf"/>
</dbReference>
<sequence>MIHDLIELVGRLRATGGDTAEVEVKSGAGGLPTSLLATLSAMANHPGGGLIILGLDEATGFRPVPLPDPQALKQGLAHKGRSAFTPPVNLTVTDGEIDGEPVIVTQVHECDPSMKPCRITASGAAYVRGYDGDFQISALEEQAFLAARQPPLFDRQPVPGANRDDLDRELIAEYLQSVRQRDPHGLGRFQDDAELLRRAGVTTTNGTPTVAGLLALGTYPQEWFPRYVIQASAEPLDTDPVGSRARNQMTITGPIPRMLDEALTWARRTFDSTIVSDPSGIVRDVPVYPYVAFREIISNALIHRDLDQWSIGMAVEVRLRRNRLIVSNPGGLYGITVDRLGRDAVTSARNARLVAICQHVRTPGSGARVIEALATGIPIVTSALAEASLPPAHYVDAAIRFTVVLQQPAQPVRPGEDLTATELMIYDALAGTARSVTDLTNTLGLSKPNIRKALRELRTRGLVEQIGGPGKPTSYRRRSE</sequence>
<dbReference type="Gene3D" id="3.30.565.60">
    <property type="match status" value="1"/>
</dbReference>
<dbReference type="InterPro" id="IPR038461">
    <property type="entry name" value="Schlafen_AlbA_2_dom_sf"/>
</dbReference>
<gene>
    <name evidence="2" type="ORF">Amac_046190</name>
</gene>
<accession>A0A5M3WS85</accession>
<protein>
    <submittedName>
        <fullName evidence="2">Dihydroorotate dehydrogenase</fullName>
    </submittedName>
</protein>
<name>A0A5M3WS85_9ACTN</name>
<dbReference type="AlphaFoldDB" id="A0A5M3WS85"/>
<organism evidence="2 3">
    <name type="scientific">Acrocarpospora macrocephala</name>
    <dbReference type="NCBI Taxonomy" id="150177"/>
    <lineage>
        <taxon>Bacteria</taxon>
        <taxon>Bacillati</taxon>
        <taxon>Actinomycetota</taxon>
        <taxon>Actinomycetes</taxon>
        <taxon>Streptosporangiales</taxon>
        <taxon>Streptosporangiaceae</taxon>
        <taxon>Acrocarpospora</taxon>
    </lineage>
</organism>
<dbReference type="EMBL" id="BLAE01000026">
    <property type="protein sequence ID" value="GES11022.1"/>
    <property type="molecule type" value="Genomic_DNA"/>
</dbReference>
<dbReference type="SUPFAM" id="SSF46785">
    <property type="entry name" value="Winged helix' DNA-binding domain"/>
    <property type="match status" value="1"/>
</dbReference>
<dbReference type="InterPro" id="IPR007421">
    <property type="entry name" value="Schlafen_AlbA_2_dom"/>
</dbReference>